<gene>
    <name evidence="6" type="ORF">B0E33_04155</name>
</gene>
<sequence length="613" mass="67109">MLFLFAISPGVLLDAKLVFAAPADDPDVPRILILYENESTLFAIREIARGLQEEFDQKNPTAVELYSEYLDTVRFQDTAHEDRITTFLAAKYEGFQFDAIVAIGPNALLFAQDRLSWVPDQVPIIAGAVSQSTFDGIRDRSRIFGLLSSFDVQKTADLAARLHPSAKRLVVLTGSSDFDHRWRETAETKLGTSYAGLAVSQLSDLSLEGFQTAVSELPDESILLVLTVFADADGRRFVPRDAAAEILPHASVPAYGVYSSFIGTGIVGGQVETFVSIGREVGLLAKELLQGNRPSENLKQSAVHPVLDWRQVRHWNINPALLPDDAILENYDPSVWEKYRWQIAVGLTIILLQSGTILALVLLERWRRRMSKELALGRLQLAHISRVSQLGQLSGSIAHELNQPLTSILTNAEAGLRLLDRGTAKPEDIRGILEDVVSADRHAAETLTGLRQLFMNKDITCSPVNLNEAVTETLKLAKSELAARQTGTSFSSTANTITVRANFSQLQQITLNLVLNASEAMAHLPPSRRRIDISTGFDAGGQAYLSVSDCGAGMTREMQEAAFKPFVSQRGDGMGLGLPICRSIAQAHGGTLEIDETRQAGVRIVLTLPAMER</sequence>
<keyword evidence="4" id="KW-0472">Membrane</keyword>
<dbReference type="Gene3D" id="1.10.287.130">
    <property type="match status" value="1"/>
</dbReference>
<dbReference type="InterPro" id="IPR036097">
    <property type="entry name" value="HisK_dim/P_sf"/>
</dbReference>
<protein>
    <recommendedName>
        <fullName evidence="2">histidine kinase</fullName>
        <ecNumber evidence="2">2.7.13.3</ecNumber>
    </recommendedName>
</protein>
<keyword evidence="4" id="KW-0812">Transmembrane</keyword>
<evidence type="ECO:0000256" key="3">
    <source>
        <dbReference type="ARBA" id="ARBA00022553"/>
    </source>
</evidence>
<organism evidence="6 7">
    <name type="scientific">Roseibium algicola</name>
    <dbReference type="NCBI Taxonomy" id="2857014"/>
    <lineage>
        <taxon>Bacteria</taxon>
        <taxon>Pseudomonadati</taxon>
        <taxon>Pseudomonadota</taxon>
        <taxon>Alphaproteobacteria</taxon>
        <taxon>Hyphomicrobiales</taxon>
        <taxon>Stappiaceae</taxon>
        <taxon>Roseibium</taxon>
    </lineage>
</organism>
<dbReference type="SUPFAM" id="SSF55874">
    <property type="entry name" value="ATPase domain of HSP90 chaperone/DNA topoisomerase II/histidine kinase"/>
    <property type="match status" value="1"/>
</dbReference>
<reference evidence="6 7" key="1">
    <citation type="submission" date="2017-02" db="EMBL/GenBank/DDBJ databases">
        <authorList>
            <person name="Jeong S."/>
        </authorList>
    </citation>
    <scope>NUCLEOTIDE SEQUENCE [LARGE SCALE GENOMIC DNA]</scope>
    <source>
        <strain evidence="6 7">RMAR6-6</strain>
    </source>
</reference>
<name>A0ABM6HXV1_9HYPH</name>
<keyword evidence="7" id="KW-1185">Reference proteome</keyword>
<dbReference type="EC" id="2.7.13.3" evidence="2"/>
<dbReference type="SUPFAM" id="SSF47384">
    <property type="entry name" value="Homodimeric domain of signal transducing histidine kinase"/>
    <property type="match status" value="1"/>
</dbReference>
<dbReference type="Pfam" id="PF02518">
    <property type="entry name" value="HATPase_c"/>
    <property type="match status" value="1"/>
</dbReference>
<evidence type="ECO:0000313" key="6">
    <source>
        <dbReference type="EMBL" id="AQQ02884.1"/>
    </source>
</evidence>
<dbReference type="InterPro" id="IPR005467">
    <property type="entry name" value="His_kinase_dom"/>
</dbReference>
<dbReference type="InterPro" id="IPR036890">
    <property type="entry name" value="HATPase_C_sf"/>
</dbReference>
<dbReference type="PANTHER" id="PTHR43065:SF42">
    <property type="entry name" value="TWO-COMPONENT SENSOR PPRA"/>
    <property type="match status" value="1"/>
</dbReference>
<evidence type="ECO:0000313" key="7">
    <source>
        <dbReference type="Proteomes" id="UP000188174"/>
    </source>
</evidence>
<evidence type="ECO:0000259" key="5">
    <source>
        <dbReference type="PROSITE" id="PS50109"/>
    </source>
</evidence>
<dbReference type="PROSITE" id="PS50109">
    <property type="entry name" value="HIS_KIN"/>
    <property type="match status" value="1"/>
</dbReference>
<comment type="catalytic activity">
    <reaction evidence="1">
        <text>ATP + protein L-histidine = ADP + protein N-phospho-L-histidine.</text>
        <dbReference type="EC" id="2.7.13.3"/>
    </reaction>
</comment>
<dbReference type="CDD" id="cd00082">
    <property type="entry name" value="HisKA"/>
    <property type="match status" value="1"/>
</dbReference>
<accession>A0ABM6HXV1</accession>
<dbReference type="InterPro" id="IPR003594">
    <property type="entry name" value="HATPase_dom"/>
</dbReference>
<dbReference type="InterPro" id="IPR004358">
    <property type="entry name" value="Sig_transdc_His_kin-like_C"/>
</dbReference>
<dbReference type="Gene3D" id="3.30.565.10">
    <property type="entry name" value="Histidine kinase-like ATPase, C-terminal domain"/>
    <property type="match status" value="1"/>
</dbReference>
<keyword evidence="3" id="KW-0597">Phosphoprotein</keyword>
<evidence type="ECO:0000256" key="1">
    <source>
        <dbReference type="ARBA" id="ARBA00000085"/>
    </source>
</evidence>
<dbReference type="InterPro" id="IPR003661">
    <property type="entry name" value="HisK_dim/P_dom"/>
</dbReference>
<dbReference type="SMART" id="SM00388">
    <property type="entry name" value="HisKA"/>
    <property type="match status" value="1"/>
</dbReference>
<dbReference type="EMBL" id="CP019630">
    <property type="protein sequence ID" value="AQQ02884.1"/>
    <property type="molecule type" value="Genomic_DNA"/>
</dbReference>
<dbReference type="Proteomes" id="UP000188174">
    <property type="component" value="Chromosome"/>
</dbReference>
<proteinExistence type="predicted"/>
<feature type="domain" description="Histidine kinase" evidence="5">
    <location>
        <begin position="396"/>
        <end position="612"/>
    </location>
</feature>
<evidence type="ECO:0000256" key="2">
    <source>
        <dbReference type="ARBA" id="ARBA00012438"/>
    </source>
</evidence>
<evidence type="ECO:0000256" key="4">
    <source>
        <dbReference type="SAM" id="Phobius"/>
    </source>
</evidence>
<dbReference type="PRINTS" id="PR00344">
    <property type="entry name" value="BCTRLSENSOR"/>
</dbReference>
<dbReference type="PANTHER" id="PTHR43065">
    <property type="entry name" value="SENSOR HISTIDINE KINASE"/>
    <property type="match status" value="1"/>
</dbReference>
<keyword evidence="4" id="KW-1133">Transmembrane helix</keyword>
<feature type="transmembrane region" description="Helical" evidence="4">
    <location>
        <begin position="341"/>
        <end position="363"/>
    </location>
</feature>
<dbReference type="SMART" id="SM00387">
    <property type="entry name" value="HATPase_c"/>
    <property type="match status" value="1"/>
</dbReference>